<gene>
    <name evidence="2" type="ORF">BC938DRAFT_474271</name>
</gene>
<keyword evidence="3" id="KW-1185">Reference proteome</keyword>
<comment type="caution">
    <text evidence="2">The sequence shown here is derived from an EMBL/GenBank/DDBJ whole genome shotgun (WGS) entry which is preliminary data.</text>
</comment>
<dbReference type="Pfam" id="PF12855">
    <property type="entry name" value="Ecl1"/>
    <property type="match status" value="1"/>
</dbReference>
<dbReference type="EMBL" id="RBNJ01000177">
    <property type="protein sequence ID" value="RUS35196.1"/>
    <property type="molecule type" value="Genomic_DNA"/>
</dbReference>
<evidence type="ECO:0000313" key="3">
    <source>
        <dbReference type="Proteomes" id="UP000274822"/>
    </source>
</evidence>
<organism evidence="2 3">
    <name type="scientific">Jimgerdemannia flammicorona</name>
    <dbReference type="NCBI Taxonomy" id="994334"/>
    <lineage>
        <taxon>Eukaryota</taxon>
        <taxon>Fungi</taxon>
        <taxon>Fungi incertae sedis</taxon>
        <taxon>Mucoromycota</taxon>
        <taxon>Mucoromycotina</taxon>
        <taxon>Endogonomycetes</taxon>
        <taxon>Endogonales</taxon>
        <taxon>Endogonaceae</taxon>
        <taxon>Jimgerdemannia</taxon>
    </lineage>
</organism>
<dbReference type="AlphaFoldDB" id="A0A433QZH4"/>
<sequence>KRGSCLLAFITKIRNYPISHSDGKHHCGLSQTSSIKVVCNVYVDMVRSIEAMHATIWGTIATCSSIVRIRVTAAFMIGRCLSWSPAFGKYIAPTRPAKSRSSSCDSTLLGPFADPSLSRGKTKKNTCLAMDVDLDWCLICSQRTKSELYCSEECRLQDCSSEDSGLDLTDPAFHPHSPNMSPYSANDPSLGSYFMMPLTPPGDSPLPTYSIPHRSRAPSTSSNNSSNMSSCPTLSFSRRSSTVGTLPQLPTPSSQLGGNGVFGLRYNGDLFGQTTILSKPPSPSQKRQNWMSNYNELVTNILSSF</sequence>
<feature type="non-terminal residue" evidence="2">
    <location>
        <position position="1"/>
    </location>
</feature>
<name>A0A433QZH4_9FUNG</name>
<dbReference type="InterPro" id="IPR024368">
    <property type="entry name" value="Ecl1/2/3"/>
</dbReference>
<dbReference type="Proteomes" id="UP000274822">
    <property type="component" value="Unassembled WGS sequence"/>
</dbReference>
<feature type="region of interest" description="Disordered" evidence="1">
    <location>
        <begin position="205"/>
        <end position="258"/>
    </location>
</feature>
<protein>
    <submittedName>
        <fullName evidence="2">Uncharacterized protein</fullName>
    </submittedName>
</protein>
<feature type="compositionally biased region" description="Polar residues" evidence="1">
    <location>
        <begin position="231"/>
        <end position="245"/>
    </location>
</feature>
<feature type="compositionally biased region" description="Low complexity" evidence="1">
    <location>
        <begin position="219"/>
        <end position="230"/>
    </location>
</feature>
<accession>A0A433QZH4</accession>
<proteinExistence type="predicted"/>
<evidence type="ECO:0000313" key="2">
    <source>
        <dbReference type="EMBL" id="RUS35196.1"/>
    </source>
</evidence>
<reference evidence="2 3" key="1">
    <citation type="journal article" date="2018" name="New Phytol.">
        <title>Phylogenomics of Endogonaceae and evolution of mycorrhizas within Mucoromycota.</title>
        <authorList>
            <person name="Chang Y."/>
            <person name="Desiro A."/>
            <person name="Na H."/>
            <person name="Sandor L."/>
            <person name="Lipzen A."/>
            <person name="Clum A."/>
            <person name="Barry K."/>
            <person name="Grigoriev I.V."/>
            <person name="Martin F.M."/>
            <person name="Stajich J.E."/>
            <person name="Smith M.E."/>
            <person name="Bonito G."/>
            <person name="Spatafora J.W."/>
        </authorList>
    </citation>
    <scope>NUCLEOTIDE SEQUENCE [LARGE SCALE GENOMIC DNA]</scope>
    <source>
        <strain evidence="2 3">AD002</strain>
    </source>
</reference>
<evidence type="ECO:0000256" key="1">
    <source>
        <dbReference type="SAM" id="MobiDB-lite"/>
    </source>
</evidence>